<sequence>MLQELAIQNLALIEKLQLQFNTGFTTLTGETGAGKSILLDALGLALGERADSSLVRHNTPKADVTALFDIEQLPHVQNWLAEQELDDETQCYLRRTVTSEGRSKAYINGYPVAANQLKTLGGFLIDIHGQHEHQSLLSANKQLELLDAYANHPALISKTQADFKHWQNIKRQLQKLQEEQADYQSKLELLNFQNNEFDEVNPQEGEFERLSEEQSQLSHASEIKLACEKAYAQIEEEQGAVDAINQAVHALESIVAFSPSLEAVITQLNSSLIEVQEAASEIQHHAEHIDLDPQQLLFVEERLSMLFGLAKKYNIDPEQLVEKHQQIQDDLMRLEQSDASLETLKSELDQAWANYQDQANTLKKSRQKAAEALSAIVTEGMQSLGMPNGQFAVELTDSEQASALGTDKVLFLVTANKGQPLQALAKVASGGELSRISLAIQVATSEVASLPTLIFDEVDVGIGGGIAEVVGQKMQQLGKDKQILSITHLAQVASHGHNHLHIAKQTQDEVTTTQVNKLEPQQRVEELARMLGGLTLTEQTLNHAKEMLESAQSKTA</sequence>
<dbReference type="PANTHER" id="PTHR11059">
    <property type="entry name" value="DNA REPAIR PROTEIN RECN"/>
    <property type="match status" value="1"/>
</dbReference>
<name>A0ABN6CVP5_9GAMM</name>
<evidence type="ECO:0000256" key="3">
    <source>
        <dbReference type="ARBA" id="ARBA00021315"/>
    </source>
</evidence>
<dbReference type="Pfam" id="PF02463">
    <property type="entry name" value="SMC_N"/>
    <property type="match status" value="1"/>
</dbReference>
<reference evidence="12" key="1">
    <citation type="journal article" date="2022" name="Arch. Microbiol.">
        <title>Thiomicrorhabdus immobilis sp. nov., a mesophilic sulfur-oxidizing bacterium isolated from sediment of a brackish lake in northern Japan.</title>
        <authorList>
            <person name="Kojima H."/>
            <person name="Mochizuki J."/>
            <person name="Kanda M."/>
            <person name="Watanabe T."/>
            <person name="Fukui M."/>
        </authorList>
    </citation>
    <scope>NUCLEOTIDE SEQUENCE</scope>
    <source>
        <strain evidence="12">Am19</strain>
    </source>
</reference>
<feature type="coiled-coil region" evidence="10">
    <location>
        <begin position="166"/>
        <end position="193"/>
    </location>
</feature>
<dbReference type="EMBL" id="AP024202">
    <property type="protein sequence ID" value="BCN93112.1"/>
    <property type="molecule type" value="Genomic_DNA"/>
</dbReference>
<evidence type="ECO:0000256" key="6">
    <source>
        <dbReference type="ARBA" id="ARBA00022840"/>
    </source>
</evidence>
<dbReference type="InterPro" id="IPR027417">
    <property type="entry name" value="P-loop_NTPase"/>
</dbReference>
<evidence type="ECO:0000259" key="11">
    <source>
        <dbReference type="Pfam" id="PF02463"/>
    </source>
</evidence>
<comment type="function">
    <text evidence="1 9">May be involved in recombinational repair of damaged DNA.</text>
</comment>
<organism evidence="12 13">
    <name type="scientific">Thiomicrorhabdus immobilis</name>
    <dbReference type="NCBI Taxonomy" id="2791037"/>
    <lineage>
        <taxon>Bacteria</taxon>
        <taxon>Pseudomonadati</taxon>
        <taxon>Pseudomonadota</taxon>
        <taxon>Gammaproteobacteria</taxon>
        <taxon>Thiotrichales</taxon>
        <taxon>Piscirickettsiaceae</taxon>
        <taxon>Thiomicrorhabdus</taxon>
    </lineage>
</organism>
<keyword evidence="6" id="KW-0067">ATP-binding</keyword>
<keyword evidence="7 9" id="KW-0234">DNA repair</keyword>
<evidence type="ECO:0000256" key="9">
    <source>
        <dbReference type="PIRNR" id="PIRNR003128"/>
    </source>
</evidence>
<dbReference type="RefSeq" id="WP_237264005.1">
    <property type="nucleotide sequence ID" value="NZ_AP024202.1"/>
</dbReference>
<evidence type="ECO:0000256" key="2">
    <source>
        <dbReference type="ARBA" id="ARBA00009441"/>
    </source>
</evidence>
<dbReference type="PIRSF" id="PIRSF003128">
    <property type="entry name" value="RecN"/>
    <property type="match status" value="1"/>
</dbReference>
<evidence type="ECO:0000256" key="7">
    <source>
        <dbReference type="ARBA" id="ARBA00023204"/>
    </source>
</evidence>
<dbReference type="InterPro" id="IPR004604">
    <property type="entry name" value="DNA_recomb/repair_RecN"/>
</dbReference>
<evidence type="ECO:0000313" key="13">
    <source>
        <dbReference type="Proteomes" id="UP001054820"/>
    </source>
</evidence>
<dbReference type="CDD" id="cd03241">
    <property type="entry name" value="ABC_RecN"/>
    <property type="match status" value="2"/>
</dbReference>
<keyword evidence="4" id="KW-0547">Nucleotide-binding</keyword>
<evidence type="ECO:0000256" key="4">
    <source>
        <dbReference type="ARBA" id="ARBA00022741"/>
    </source>
</evidence>
<evidence type="ECO:0000256" key="5">
    <source>
        <dbReference type="ARBA" id="ARBA00022763"/>
    </source>
</evidence>
<gene>
    <name evidence="12" type="primary">recN</name>
    <name evidence="12" type="ORF">THMIRHAM_08970</name>
</gene>
<dbReference type="InterPro" id="IPR003395">
    <property type="entry name" value="RecF/RecN/SMC_N"/>
</dbReference>
<evidence type="ECO:0000256" key="8">
    <source>
        <dbReference type="ARBA" id="ARBA00033408"/>
    </source>
</evidence>
<accession>A0ABN6CVP5</accession>
<keyword evidence="13" id="KW-1185">Reference proteome</keyword>
<dbReference type="NCBIfam" id="TIGR00634">
    <property type="entry name" value="recN"/>
    <property type="match status" value="1"/>
</dbReference>
<dbReference type="NCBIfam" id="NF008121">
    <property type="entry name" value="PRK10869.1"/>
    <property type="match status" value="1"/>
</dbReference>
<evidence type="ECO:0000256" key="10">
    <source>
        <dbReference type="SAM" id="Coils"/>
    </source>
</evidence>
<dbReference type="SUPFAM" id="SSF52540">
    <property type="entry name" value="P-loop containing nucleoside triphosphate hydrolases"/>
    <property type="match status" value="2"/>
</dbReference>
<keyword evidence="10" id="KW-0175">Coiled coil</keyword>
<dbReference type="PANTHER" id="PTHR11059:SF0">
    <property type="entry name" value="DNA REPAIR PROTEIN RECN"/>
    <property type="match status" value="1"/>
</dbReference>
<comment type="similarity">
    <text evidence="2 9">Belongs to the RecN family.</text>
</comment>
<evidence type="ECO:0000256" key="1">
    <source>
        <dbReference type="ARBA" id="ARBA00003618"/>
    </source>
</evidence>
<keyword evidence="5 9" id="KW-0227">DNA damage</keyword>
<protein>
    <recommendedName>
        <fullName evidence="3 9">DNA repair protein RecN</fullName>
    </recommendedName>
    <alternativeName>
        <fullName evidence="8 9">Recombination protein N</fullName>
    </alternativeName>
</protein>
<dbReference type="Proteomes" id="UP001054820">
    <property type="component" value="Chromosome"/>
</dbReference>
<dbReference type="Gene3D" id="3.40.50.300">
    <property type="entry name" value="P-loop containing nucleotide triphosphate hydrolases"/>
    <property type="match status" value="2"/>
</dbReference>
<evidence type="ECO:0000313" key="12">
    <source>
        <dbReference type="EMBL" id="BCN93112.1"/>
    </source>
</evidence>
<proteinExistence type="inferred from homology"/>
<feature type="domain" description="RecF/RecN/SMC N-terminal" evidence="11">
    <location>
        <begin position="2"/>
        <end position="508"/>
    </location>
</feature>